<keyword evidence="2" id="KW-1133">Transmembrane helix</keyword>
<evidence type="ECO:0000256" key="1">
    <source>
        <dbReference type="ARBA" id="ARBA00010792"/>
    </source>
</evidence>
<protein>
    <submittedName>
        <fullName evidence="4">DedA family protein</fullName>
    </submittedName>
</protein>
<keyword evidence="2" id="KW-0472">Membrane</keyword>
<dbReference type="PANTHER" id="PTHR42709">
    <property type="entry name" value="ALKALINE PHOSPHATASE LIKE PROTEIN"/>
    <property type="match status" value="1"/>
</dbReference>
<accession>A0A7W1XBY8</accession>
<comment type="caution">
    <text evidence="4">The sequence shown here is derived from an EMBL/GenBank/DDBJ whole genome shotgun (WGS) entry which is preliminary data.</text>
</comment>
<organism evidence="4 5">
    <name type="scientific">Thermoactinomyces daqus</name>
    <dbReference type="NCBI Taxonomy" id="1329516"/>
    <lineage>
        <taxon>Bacteria</taxon>
        <taxon>Bacillati</taxon>
        <taxon>Bacillota</taxon>
        <taxon>Bacilli</taxon>
        <taxon>Bacillales</taxon>
        <taxon>Thermoactinomycetaceae</taxon>
        <taxon>Thermoactinomyces</taxon>
    </lineage>
</organism>
<feature type="transmembrane region" description="Helical" evidence="2">
    <location>
        <begin position="169"/>
        <end position="188"/>
    </location>
</feature>
<dbReference type="Proteomes" id="UP000530514">
    <property type="component" value="Unassembled WGS sequence"/>
</dbReference>
<name>A0A7W1XBY8_9BACL</name>
<dbReference type="InterPro" id="IPR032816">
    <property type="entry name" value="VTT_dom"/>
</dbReference>
<evidence type="ECO:0000256" key="2">
    <source>
        <dbReference type="SAM" id="Phobius"/>
    </source>
</evidence>
<evidence type="ECO:0000259" key="3">
    <source>
        <dbReference type="Pfam" id="PF09335"/>
    </source>
</evidence>
<gene>
    <name evidence="4" type="ORF">H1164_12995</name>
</gene>
<sequence length="209" mass="23786">MIHWISEYGCFALFLFLWLGILGVPIPDEVIVMTGGLVSTYHILQPIPSFTVTYLGVISGLSIGYIGGRVSRSTVYDKLLNKKKLRKHLIRAERLLTKYGSFALCFSYFTPVIRHLVPYLAGSLRMPYPRYALFSYGAGFVWTAIYFTVGYQFGDSIAYVAKLSRDLGHLTLGIAAVMFLLLLIRSYAQRKNEKEKRIHEAKHHHSNCR</sequence>
<dbReference type="PANTHER" id="PTHR42709:SF9">
    <property type="entry name" value="ALKALINE PHOSPHATASE LIKE PROTEIN"/>
    <property type="match status" value="1"/>
</dbReference>
<keyword evidence="5" id="KW-1185">Reference proteome</keyword>
<feature type="transmembrane region" description="Helical" evidence="2">
    <location>
        <begin position="47"/>
        <end position="68"/>
    </location>
</feature>
<dbReference type="OrthoDB" id="9782291at2"/>
<proteinExistence type="inferred from homology"/>
<comment type="similarity">
    <text evidence="1">Belongs to the DedA family.</text>
</comment>
<keyword evidence="2" id="KW-0812">Transmembrane</keyword>
<evidence type="ECO:0000313" key="5">
    <source>
        <dbReference type="Proteomes" id="UP000530514"/>
    </source>
</evidence>
<reference evidence="4 5" key="1">
    <citation type="submission" date="2020-07" db="EMBL/GenBank/DDBJ databases">
        <authorList>
            <person name="Feng H."/>
        </authorList>
    </citation>
    <scope>NUCLEOTIDE SEQUENCE [LARGE SCALE GENOMIC DNA]</scope>
    <source>
        <strain evidence="5">s-11</strain>
    </source>
</reference>
<feature type="domain" description="VTT" evidence="3">
    <location>
        <begin position="26"/>
        <end position="152"/>
    </location>
</feature>
<dbReference type="EMBL" id="JACEIP010000022">
    <property type="protein sequence ID" value="MBA4543806.1"/>
    <property type="molecule type" value="Genomic_DNA"/>
</dbReference>
<dbReference type="AlphaFoldDB" id="A0A7W1XBY8"/>
<dbReference type="InterPro" id="IPR051311">
    <property type="entry name" value="DedA_domain"/>
</dbReference>
<dbReference type="Pfam" id="PF09335">
    <property type="entry name" value="VTT_dom"/>
    <property type="match status" value="1"/>
</dbReference>
<feature type="transmembrane region" description="Helical" evidence="2">
    <location>
        <begin position="131"/>
        <end position="149"/>
    </location>
</feature>
<evidence type="ECO:0000313" key="4">
    <source>
        <dbReference type="EMBL" id="MBA4543806.1"/>
    </source>
</evidence>
<dbReference type="GO" id="GO:0005886">
    <property type="term" value="C:plasma membrane"/>
    <property type="evidence" value="ECO:0007669"/>
    <property type="project" value="TreeGrafter"/>
</dbReference>